<dbReference type="UniPathway" id="UPA00545">
    <property type="reaction ID" value="UER00824"/>
</dbReference>
<dbReference type="InterPro" id="IPR007524">
    <property type="entry name" value="Pec_lyase_N"/>
</dbReference>
<proteinExistence type="inferred from homology"/>
<evidence type="ECO:0000256" key="3">
    <source>
        <dbReference type="ARBA" id="ARBA00010980"/>
    </source>
</evidence>
<evidence type="ECO:0000256" key="4">
    <source>
        <dbReference type="ARBA" id="ARBA00012272"/>
    </source>
</evidence>
<dbReference type="InterPro" id="IPR018082">
    <property type="entry name" value="AmbAllergen"/>
</dbReference>
<dbReference type="Pfam" id="PF00544">
    <property type="entry name" value="Pectate_lyase_4"/>
    <property type="match status" value="1"/>
</dbReference>
<evidence type="ECO:0000256" key="2">
    <source>
        <dbReference type="ARBA" id="ARBA00005220"/>
    </source>
</evidence>
<evidence type="ECO:0000256" key="1">
    <source>
        <dbReference type="ARBA" id="ARBA00000695"/>
    </source>
</evidence>
<organism evidence="12 13">
    <name type="scientific">Vitis vinifera</name>
    <name type="common">Grape</name>
    <dbReference type="NCBI Taxonomy" id="29760"/>
    <lineage>
        <taxon>Eukaryota</taxon>
        <taxon>Viridiplantae</taxon>
        <taxon>Streptophyta</taxon>
        <taxon>Embryophyta</taxon>
        <taxon>Tracheophyta</taxon>
        <taxon>Spermatophyta</taxon>
        <taxon>Magnoliopsida</taxon>
        <taxon>eudicotyledons</taxon>
        <taxon>Gunneridae</taxon>
        <taxon>Pentapetalae</taxon>
        <taxon>rosids</taxon>
        <taxon>Vitales</taxon>
        <taxon>Vitaceae</taxon>
        <taxon>Viteae</taxon>
        <taxon>Vitis</taxon>
    </lineage>
</organism>
<comment type="pathway">
    <text evidence="2 10">Glycan metabolism; pectin degradation; 2-dehydro-3-deoxy-D-gluconate from pectin: step 2/5.</text>
</comment>
<dbReference type="Pfam" id="PF04431">
    <property type="entry name" value="Pec_lyase_N"/>
    <property type="match status" value="1"/>
</dbReference>
<dbReference type="SMR" id="A0A438CTG0"/>
<feature type="signal peptide" evidence="10">
    <location>
        <begin position="1"/>
        <end position="30"/>
    </location>
</feature>
<dbReference type="PRINTS" id="PR00807">
    <property type="entry name" value="AMBALLERGEN"/>
</dbReference>
<keyword evidence="9 10" id="KW-0456">Lyase</keyword>
<dbReference type="InterPro" id="IPR011050">
    <property type="entry name" value="Pectin_lyase_fold/virulence"/>
</dbReference>
<feature type="chain" id="PRO_5018808532" description="Pectate lyase" evidence="10">
    <location>
        <begin position="31"/>
        <end position="443"/>
    </location>
</feature>
<protein>
    <recommendedName>
        <fullName evidence="4 10">Pectate lyase</fullName>
        <ecNumber evidence="4 10">4.2.2.2</ecNumber>
    </recommendedName>
</protein>
<evidence type="ECO:0000256" key="6">
    <source>
        <dbReference type="ARBA" id="ARBA00022729"/>
    </source>
</evidence>
<dbReference type="EC" id="4.2.2.2" evidence="4 10"/>
<evidence type="ECO:0000256" key="5">
    <source>
        <dbReference type="ARBA" id="ARBA00022723"/>
    </source>
</evidence>
<evidence type="ECO:0000256" key="10">
    <source>
        <dbReference type="RuleBase" id="RU361123"/>
    </source>
</evidence>
<dbReference type="InterPro" id="IPR012334">
    <property type="entry name" value="Pectin_lyas_fold"/>
</dbReference>
<dbReference type="SMART" id="SM00656">
    <property type="entry name" value="Amb_all"/>
    <property type="match status" value="1"/>
</dbReference>
<keyword evidence="6 10" id="KW-0732">Signal</keyword>
<evidence type="ECO:0000256" key="8">
    <source>
        <dbReference type="ARBA" id="ARBA00023180"/>
    </source>
</evidence>
<dbReference type="Proteomes" id="UP000288805">
    <property type="component" value="Unassembled WGS sequence"/>
</dbReference>
<comment type="catalytic activity">
    <reaction evidence="1 10">
        <text>Eliminative cleavage of (1-&gt;4)-alpha-D-galacturonan to give oligosaccharides with 4-deoxy-alpha-D-galact-4-enuronosyl groups at their non-reducing ends.</text>
        <dbReference type="EC" id="4.2.2.2"/>
    </reaction>
</comment>
<evidence type="ECO:0000256" key="9">
    <source>
        <dbReference type="ARBA" id="ARBA00023239"/>
    </source>
</evidence>
<feature type="domain" description="Pectate lyase" evidence="11">
    <location>
        <begin position="168"/>
        <end position="365"/>
    </location>
</feature>
<dbReference type="OrthoDB" id="1637350at2759"/>
<dbReference type="PANTHER" id="PTHR31683">
    <property type="entry name" value="PECTATE LYASE 18-RELATED"/>
    <property type="match status" value="1"/>
</dbReference>
<sequence length="443" mass="49782">MIMKMGAYKFSSLLLLSFFAFAVLAPSIRAHIGEFDEVWQKRAEEAQKAALEAYQPNPEEVTNQFNKNVRKSMQGTNTTRRNLRSNNGPCMATNPIDRCWRCKQDWAKNRKKLADCVLGFGRRTTGGKDGEFYVVTDASDNDMIDPKPGTLRHAVIQKEPLWIIFARDMIIRLKQELIMAGNKTIDGRGANVHIAYGCGITIQFVKNIIIHNLHIHDIVPAQGGMIRDSVDHYGLRTASDGDGVSIFGSSNVWVDHLSMSNCKDGLVDVIMASTAITISNCHFTNHNEVMLFGGSNNFQGDKIMQVTVAFNHYGRGLVQRMPRCRYGFVHVVNNDYTHWLMYAIGGSQNPTIISQGNRFIAPPNMACKEVTKRDYASPDEWKSWTWISQGDLLQNGAFFVQSGDPKKKHPFTRYDMIKAKPGTFVNRLTRFSGSLGCKVNQPC</sequence>
<dbReference type="Gene3D" id="2.160.20.10">
    <property type="entry name" value="Single-stranded right-handed beta-helix, Pectin lyase-like"/>
    <property type="match status" value="1"/>
</dbReference>
<reference evidence="12 13" key="1">
    <citation type="journal article" date="2018" name="PLoS Genet.">
        <title>Population sequencing reveals clonal diversity and ancestral inbreeding in the grapevine cultivar Chardonnay.</title>
        <authorList>
            <person name="Roach M.J."/>
            <person name="Johnson D.L."/>
            <person name="Bohlmann J."/>
            <person name="van Vuuren H.J."/>
            <person name="Jones S.J."/>
            <person name="Pretorius I.S."/>
            <person name="Schmidt S.A."/>
            <person name="Borneman A.R."/>
        </authorList>
    </citation>
    <scope>NUCLEOTIDE SEQUENCE [LARGE SCALE GENOMIC DNA]</scope>
    <source>
        <strain evidence="13">cv. Chardonnay</strain>
        <tissue evidence="12">Leaf</tissue>
    </source>
</reference>
<dbReference type="PANTHER" id="PTHR31683:SF208">
    <property type="entry name" value="PECTATE LYASE"/>
    <property type="match status" value="1"/>
</dbReference>
<name>A0A438CTG0_VITVI</name>
<evidence type="ECO:0000256" key="7">
    <source>
        <dbReference type="ARBA" id="ARBA00022837"/>
    </source>
</evidence>
<comment type="similarity">
    <text evidence="3 10">Belongs to the polysaccharide lyase 1 family.</text>
</comment>
<dbReference type="InterPro" id="IPR045032">
    <property type="entry name" value="PEL"/>
</dbReference>
<comment type="caution">
    <text evidence="12">The sequence shown here is derived from an EMBL/GenBank/DDBJ whole genome shotgun (WGS) entry which is preliminary data.</text>
</comment>
<gene>
    <name evidence="12" type="primary">PLY_0</name>
    <name evidence="12" type="ORF">CK203_102426</name>
</gene>
<dbReference type="AlphaFoldDB" id="A0A438CTG0"/>
<evidence type="ECO:0000313" key="12">
    <source>
        <dbReference type="EMBL" id="RVW26489.1"/>
    </source>
</evidence>
<dbReference type="GO" id="GO:0045490">
    <property type="term" value="P:pectin catabolic process"/>
    <property type="evidence" value="ECO:0007669"/>
    <property type="project" value="UniProtKB-UniPathway"/>
</dbReference>
<keyword evidence="5 10" id="KW-0479">Metal-binding</keyword>
<evidence type="ECO:0000259" key="11">
    <source>
        <dbReference type="SMART" id="SM00656"/>
    </source>
</evidence>
<comment type="cofactor">
    <cofactor evidence="10">
        <name>Ca(2+)</name>
        <dbReference type="ChEBI" id="CHEBI:29108"/>
    </cofactor>
    <text evidence="10">Binds 1 Ca(2+) ion. Required for its activity.</text>
</comment>
<keyword evidence="7 10" id="KW-0106">Calcium</keyword>
<dbReference type="InterPro" id="IPR002022">
    <property type="entry name" value="Pec_lyase"/>
</dbReference>
<dbReference type="GO" id="GO:0046872">
    <property type="term" value="F:metal ion binding"/>
    <property type="evidence" value="ECO:0007669"/>
    <property type="project" value="UniProtKB-KW"/>
</dbReference>
<dbReference type="SUPFAM" id="SSF51126">
    <property type="entry name" value="Pectin lyase-like"/>
    <property type="match status" value="1"/>
</dbReference>
<keyword evidence="8" id="KW-0325">Glycoprotein</keyword>
<dbReference type="EMBL" id="QGNW01002008">
    <property type="protein sequence ID" value="RVW26489.1"/>
    <property type="molecule type" value="Genomic_DNA"/>
</dbReference>
<evidence type="ECO:0000313" key="13">
    <source>
        <dbReference type="Proteomes" id="UP000288805"/>
    </source>
</evidence>
<dbReference type="GO" id="GO:0030570">
    <property type="term" value="F:pectate lyase activity"/>
    <property type="evidence" value="ECO:0007669"/>
    <property type="project" value="UniProtKB-EC"/>
</dbReference>
<accession>A0A438CTG0</accession>